<dbReference type="SUPFAM" id="SSF50447">
    <property type="entry name" value="Translation proteins"/>
    <property type="match status" value="1"/>
</dbReference>
<evidence type="ECO:0008006" key="9">
    <source>
        <dbReference type="Google" id="ProtNLM"/>
    </source>
</evidence>
<dbReference type="GO" id="GO:0003743">
    <property type="term" value="F:translation initiation factor activity"/>
    <property type="evidence" value="ECO:0007669"/>
    <property type="project" value="UniProtKB-KW"/>
</dbReference>
<dbReference type="InterPro" id="IPR036925">
    <property type="entry name" value="TIF_IF2_dom3_sf"/>
</dbReference>
<protein>
    <recommendedName>
        <fullName evidence="9">Translation initiation factor IF- 2 domain-containing protein</fullName>
    </recommendedName>
</protein>
<dbReference type="InterPro" id="IPR023115">
    <property type="entry name" value="TIF_IF2_dom3"/>
</dbReference>
<reference evidence="8" key="1">
    <citation type="journal article" date="2014" name="Front. Microbiol.">
        <title>High frequency of phylogenetically diverse reductive dehalogenase-homologous genes in deep subseafloor sedimentary metagenomes.</title>
        <authorList>
            <person name="Kawai M."/>
            <person name="Futagami T."/>
            <person name="Toyoda A."/>
            <person name="Takaki Y."/>
            <person name="Nishi S."/>
            <person name="Hori S."/>
            <person name="Arai W."/>
            <person name="Tsubouchi T."/>
            <person name="Morono Y."/>
            <person name="Uchiyama I."/>
            <person name="Ito T."/>
            <person name="Fujiyama A."/>
            <person name="Inagaki F."/>
            <person name="Takami H."/>
        </authorList>
    </citation>
    <scope>NUCLEOTIDE SEQUENCE</scope>
    <source>
        <strain evidence="8">Expedition CK06-06</strain>
    </source>
</reference>
<evidence type="ECO:0000256" key="2">
    <source>
        <dbReference type="ARBA" id="ARBA00022540"/>
    </source>
</evidence>
<keyword evidence="4" id="KW-0648">Protein biosynthesis</keyword>
<dbReference type="Pfam" id="PF14578">
    <property type="entry name" value="GTP_EFTU_D4"/>
    <property type="match status" value="1"/>
</dbReference>
<evidence type="ECO:0000313" key="8">
    <source>
        <dbReference type="EMBL" id="GAH54545.1"/>
    </source>
</evidence>
<proteinExistence type="inferred from homology"/>
<dbReference type="Pfam" id="PF11987">
    <property type="entry name" value="IF-2"/>
    <property type="match status" value="1"/>
</dbReference>
<dbReference type="CDD" id="cd16266">
    <property type="entry name" value="IF2_aeIF5B_IV"/>
    <property type="match status" value="1"/>
</dbReference>
<dbReference type="Gene3D" id="3.40.50.10050">
    <property type="entry name" value="Translation initiation factor IF- 2, domain 3"/>
    <property type="match status" value="1"/>
</dbReference>
<dbReference type="InterPro" id="IPR009000">
    <property type="entry name" value="Transl_B-barrel_sf"/>
</dbReference>
<evidence type="ECO:0000256" key="5">
    <source>
        <dbReference type="ARBA" id="ARBA00023134"/>
    </source>
</evidence>
<keyword evidence="3" id="KW-0547">Nucleotide-binding</keyword>
<keyword evidence="5" id="KW-0342">GTP-binding</keyword>
<dbReference type="AlphaFoldDB" id="X1HBX4"/>
<feature type="domain" description="Elongation factor Tu-type" evidence="7">
    <location>
        <begin position="135"/>
        <end position="219"/>
    </location>
</feature>
<dbReference type="InterPro" id="IPR029459">
    <property type="entry name" value="EFTU-type"/>
</dbReference>
<evidence type="ECO:0000256" key="1">
    <source>
        <dbReference type="ARBA" id="ARBA00007733"/>
    </source>
</evidence>
<evidence type="ECO:0000256" key="4">
    <source>
        <dbReference type="ARBA" id="ARBA00022917"/>
    </source>
</evidence>
<dbReference type="PANTHER" id="PTHR43381:SF4">
    <property type="entry name" value="EUKARYOTIC TRANSLATION INITIATION FACTOR 5B"/>
    <property type="match status" value="1"/>
</dbReference>
<organism evidence="8">
    <name type="scientific">marine sediment metagenome</name>
    <dbReference type="NCBI Taxonomy" id="412755"/>
    <lineage>
        <taxon>unclassified sequences</taxon>
        <taxon>metagenomes</taxon>
        <taxon>ecological metagenomes</taxon>
    </lineage>
</organism>
<dbReference type="PANTHER" id="PTHR43381">
    <property type="entry name" value="TRANSLATION INITIATION FACTOR IF-2-RELATED"/>
    <property type="match status" value="1"/>
</dbReference>
<comment type="caution">
    <text evidence="8">The sequence shown here is derived from an EMBL/GenBank/DDBJ whole genome shotgun (WGS) entry which is preliminary data.</text>
</comment>
<dbReference type="GO" id="GO:0005525">
    <property type="term" value="F:GTP binding"/>
    <property type="evidence" value="ECO:0007669"/>
    <property type="project" value="UniProtKB-KW"/>
</dbReference>
<evidence type="ECO:0000259" key="6">
    <source>
        <dbReference type="Pfam" id="PF11987"/>
    </source>
</evidence>
<sequence length="260" mass="28909">EKLEEIKQKVRDELSSIRIQTDKSGIVVKTDTLGSLEAVTQFLQERDVPVRFADVGPIVKRDIVEAQASGDGDPLNAVVLGFNVKIASEIEDIAAELGVELFLSEVIYRLYDDYYAWLIVKREQAKAESLSSIIRPGKIVLIPEYVFRHKNPAVVGVKVQGVIRPRTGLINEDGKRVGTILQIQDRSVTIDEATDGMEVAVSIRGPTIGRQVKDDEILYTDVPDKQILAIRKKFLDDLSPPEKEVLEELTTIKRAAGSFV</sequence>
<evidence type="ECO:0000256" key="3">
    <source>
        <dbReference type="ARBA" id="ARBA00022741"/>
    </source>
</evidence>
<accession>X1HBX4</accession>
<dbReference type="EMBL" id="BARU01019594">
    <property type="protein sequence ID" value="GAH54545.1"/>
    <property type="molecule type" value="Genomic_DNA"/>
</dbReference>
<dbReference type="InterPro" id="IPR015760">
    <property type="entry name" value="TIF_IF2"/>
</dbReference>
<dbReference type="Gene3D" id="2.40.30.10">
    <property type="entry name" value="Translation factors"/>
    <property type="match status" value="1"/>
</dbReference>
<dbReference type="GO" id="GO:0005737">
    <property type="term" value="C:cytoplasm"/>
    <property type="evidence" value="ECO:0007669"/>
    <property type="project" value="TreeGrafter"/>
</dbReference>
<dbReference type="FunFam" id="3.40.50.10050:FF:000001">
    <property type="entry name" value="Translation initiation factor IF-2"/>
    <property type="match status" value="1"/>
</dbReference>
<feature type="non-terminal residue" evidence="8">
    <location>
        <position position="1"/>
    </location>
</feature>
<feature type="domain" description="Translation initiation factor IF- 2" evidence="6">
    <location>
        <begin position="6"/>
        <end position="114"/>
    </location>
</feature>
<gene>
    <name evidence="8" type="ORF">S03H2_32255</name>
</gene>
<name>X1HBX4_9ZZZZ</name>
<evidence type="ECO:0000259" key="7">
    <source>
        <dbReference type="Pfam" id="PF14578"/>
    </source>
</evidence>
<dbReference type="SUPFAM" id="SSF52156">
    <property type="entry name" value="Initiation factor IF2/eIF5b, domain 3"/>
    <property type="match status" value="1"/>
</dbReference>
<comment type="similarity">
    <text evidence="1">Belongs to the TRAFAC class translation factor GTPase superfamily. Classic translation factor GTPase family. IF-2 subfamily.</text>
</comment>
<keyword evidence="2" id="KW-0396">Initiation factor</keyword>